<dbReference type="GO" id="GO:0005743">
    <property type="term" value="C:mitochondrial inner membrane"/>
    <property type="evidence" value="ECO:0007669"/>
    <property type="project" value="UniProtKB-SubCell"/>
</dbReference>
<evidence type="ECO:0000256" key="2">
    <source>
        <dbReference type="ARBA" id="ARBA00012944"/>
    </source>
</evidence>
<keyword evidence="6 16" id="KW-0812">Transmembrane</keyword>
<dbReference type="EC" id="7.1.1.2" evidence="2 16"/>
<evidence type="ECO:0000256" key="12">
    <source>
        <dbReference type="ARBA" id="ARBA00023075"/>
    </source>
</evidence>
<feature type="transmembrane region" description="Helical" evidence="16">
    <location>
        <begin position="380"/>
        <end position="402"/>
    </location>
</feature>
<keyword evidence="11 16" id="KW-0520">NAD</keyword>
<organism evidence="20">
    <name type="scientific">Baicaloclepsis grubei</name>
    <dbReference type="NCBI Taxonomy" id="1592345"/>
    <lineage>
        <taxon>Eukaryota</taxon>
        <taxon>Metazoa</taxon>
        <taxon>Spiralia</taxon>
        <taxon>Lophotrochozoa</taxon>
        <taxon>Annelida</taxon>
        <taxon>Clitellata</taxon>
        <taxon>Hirudinea</taxon>
        <taxon>Rhynchobdellida</taxon>
        <taxon>Glossiphoniidae</taxon>
        <taxon>Baicaloclepsis</taxon>
    </lineage>
</organism>
<feature type="transmembrane region" description="Helical" evidence="16">
    <location>
        <begin position="295"/>
        <end position="317"/>
    </location>
</feature>
<evidence type="ECO:0000256" key="16">
    <source>
        <dbReference type="RuleBase" id="RU003404"/>
    </source>
</evidence>
<feature type="transmembrane region" description="Helical" evidence="16">
    <location>
        <begin position="271"/>
        <end position="289"/>
    </location>
</feature>
<dbReference type="EMBL" id="OM257166">
    <property type="protein sequence ID" value="UZT67831.1"/>
    <property type="molecule type" value="Genomic_DNA"/>
</dbReference>
<sequence>MNMKSISMYSPRLLMMMSGLIFFISMWLMYTNKMIIMEWELISMFLSSLNITIILDIKGTLFSSVVLFISSNVMMFSTLYMKEDKFIDRFTILVLLFVLSMNLLIYIPNLIILLLGWDGLGIISFILVIYYQNAKSLAAGVITIMTNRIGDVMILLSIALTLNQGHWNIMSMWLNNDIMSIQACMIMLAAMTKSAQMPFSSWLPAAMAAPTPVSALVHSSTLVTAGIFLLIRFYPFLNNLSWFNYTLLYISMMTMTMAGLAATIESDMKKIIALSTLSQLGLMMCSLGLNLPLLAYFHMVVHAMFKALLFICAGTLINSHMHSQDLRWMGNLVNQMPMTSSCIMIANLAMCGFPFLAAFYTKDMIIELSMFNMNSMLTMILLYLSLGITSFYSVRFSMYVLWSPMNSTPYYLLNEPESVNMPMFLLSISSIMSGMLLWWWYPFIDEFMNFNPDIMSLPIMMITMGFILAWFWSYWNKNLIYSMQNFMYYMWYLTPLTTQYAMGLYMVTSKFYLELIDQAWLEFMGGLGMNKLIIKTSNNMMKINKSNPLNYLIMSFITFSIMIFIFI</sequence>
<comment type="catalytic activity">
    <reaction evidence="15 16">
        <text>a ubiquinone + NADH + 5 H(+)(in) = a ubiquinol + NAD(+) + 4 H(+)(out)</text>
        <dbReference type="Rhea" id="RHEA:29091"/>
        <dbReference type="Rhea" id="RHEA-COMP:9565"/>
        <dbReference type="Rhea" id="RHEA-COMP:9566"/>
        <dbReference type="ChEBI" id="CHEBI:15378"/>
        <dbReference type="ChEBI" id="CHEBI:16389"/>
        <dbReference type="ChEBI" id="CHEBI:17976"/>
        <dbReference type="ChEBI" id="CHEBI:57540"/>
        <dbReference type="ChEBI" id="CHEBI:57945"/>
        <dbReference type="EC" id="7.1.1.2"/>
    </reaction>
</comment>
<evidence type="ECO:0000256" key="6">
    <source>
        <dbReference type="ARBA" id="ARBA00022692"/>
    </source>
</evidence>
<dbReference type="InterPro" id="IPR001516">
    <property type="entry name" value="Proton_antipo_N"/>
</dbReference>
<keyword evidence="4 16" id="KW-0813">Transport</keyword>
<dbReference type="Pfam" id="PF00662">
    <property type="entry name" value="Proton_antipo_N"/>
    <property type="match status" value="1"/>
</dbReference>
<feature type="transmembrane region" description="Helical" evidence="16">
    <location>
        <begin position="246"/>
        <end position="264"/>
    </location>
</feature>
<dbReference type="PRINTS" id="PR01434">
    <property type="entry name" value="NADHDHGNASE5"/>
</dbReference>
<feature type="transmembrane region" description="Helical" evidence="16">
    <location>
        <begin position="90"/>
        <end position="107"/>
    </location>
</feature>
<evidence type="ECO:0000256" key="13">
    <source>
        <dbReference type="ARBA" id="ARBA00023128"/>
    </source>
</evidence>
<keyword evidence="7" id="KW-0999">Mitochondrion inner membrane</keyword>
<dbReference type="GO" id="GO:0042773">
    <property type="term" value="P:ATP synthesis coupled electron transport"/>
    <property type="evidence" value="ECO:0007669"/>
    <property type="project" value="InterPro"/>
</dbReference>
<dbReference type="InterPro" id="IPR001750">
    <property type="entry name" value="ND/Mrp_TM"/>
</dbReference>
<geneLocation type="mitochondrion" evidence="20"/>
<accession>A0A9E8K0A2</accession>
<evidence type="ECO:0000256" key="4">
    <source>
        <dbReference type="ARBA" id="ARBA00022448"/>
    </source>
</evidence>
<dbReference type="Pfam" id="PF06455">
    <property type="entry name" value="NADH5_C"/>
    <property type="match status" value="1"/>
</dbReference>
<feature type="domain" description="NADH dehydrogenase subunit 5 C-terminal" evidence="19">
    <location>
        <begin position="392"/>
        <end position="565"/>
    </location>
</feature>
<feature type="transmembrane region" description="Helical" evidence="16">
    <location>
        <begin position="486"/>
        <end position="507"/>
    </location>
</feature>
<dbReference type="Pfam" id="PF00361">
    <property type="entry name" value="Proton_antipo_M"/>
    <property type="match status" value="1"/>
</dbReference>
<keyword evidence="13 16" id="KW-0496">Mitochondrion</keyword>
<evidence type="ECO:0000256" key="1">
    <source>
        <dbReference type="ARBA" id="ARBA00004448"/>
    </source>
</evidence>
<keyword evidence="5" id="KW-0679">Respiratory chain</keyword>
<dbReference type="GO" id="GO:0015990">
    <property type="term" value="P:electron transport coupled proton transport"/>
    <property type="evidence" value="ECO:0007669"/>
    <property type="project" value="TreeGrafter"/>
</dbReference>
<feature type="transmembrane region" description="Helical" evidence="16">
    <location>
        <begin position="338"/>
        <end position="360"/>
    </location>
</feature>
<keyword evidence="10 16" id="KW-1133">Transmembrane helix</keyword>
<keyword evidence="8" id="KW-1278">Translocase</keyword>
<feature type="transmembrane region" description="Helical" evidence="16">
    <location>
        <begin position="12"/>
        <end position="30"/>
    </location>
</feature>
<comment type="function">
    <text evidence="16">Core subunit of the mitochondrial membrane respiratory chain NADH dehydrogenase (Complex I) which catalyzes electron transfer from NADH through the respiratory chain, using ubiquinone as an electron acceptor. Essential for the catalytic activity and assembly of complex I.</text>
</comment>
<dbReference type="InterPro" id="IPR010934">
    <property type="entry name" value="NADH_DH_su5_C"/>
</dbReference>
<evidence type="ECO:0000256" key="3">
    <source>
        <dbReference type="ARBA" id="ARBA00021096"/>
    </source>
</evidence>
<evidence type="ECO:0000259" key="19">
    <source>
        <dbReference type="Pfam" id="PF06455"/>
    </source>
</evidence>
<feature type="transmembrane region" description="Helical" evidence="16">
    <location>
        <begin position="42"/>
        <end position="69"/>
    </location>
</feature>
<evidence type="ECO:0000256" key="15">
    <source>
        <dbReference type="ARBA" id="ARBA00049551"/>
    </source>
</evidence>
<name>A0A9E8K0A2_9ANNE</name>
<dbReference type="GO" id="GO:0003954">
    <property type="term" value="F:NADH dehydrogenase activity"/>
    <property type="evidence" value="ECO:0007669"/>
    <property type="project" value="TreeGrafter"/>
</dbReference>
<protein>
    <recommendedName>
        <fullName evidence="3 16">NADH-ubiquinone oxidoreductase chain 5</fullName>
        <ecNumber evidence="2 16">7.1.1.2</ecNumber>
    </recommendedName>
</protein>
<feature type="domain" description="NADH:quinone oxidoreductase/Mrp antiporter transmembrane" evidence="17">
    <location>
        <begin position="109"/>
        <end position="382"/>
    </location>
</feature>
<keyword evidence="9" id="KW-0249">Electron transport</keyword>
<dbReference type="GO" id="GO:0008137">
    <property type="term" value="F:NADH dehydrogenase (ubiquinone) activity"/>
    <property type="evidence" value="ECO:0007669"/>
    <property type="project" value="UniProtKB-EC"/>
</dbReference>
<feature type="transmembrane region" description="Helical" evidence="16">
    <location>
        <begin position="213"/>
        <end position="234"/>
    </location>
</feature>
<evidence type="ECO:0000256" key="9">
    <source>
        <dbReference type="ARBA" id="ARBA00022982"/>
    </source>
</evidence>
<feature type="transmembrane region" description="Helical" evidence="16">
    <location>
        <begin position="113"/>
        <end position="131"/>
    </location>
</feature>
<evidence type="ECO:0000313" key="20">
    <source>
        <dbReference type="EMBL" id="UZT67831.1"/>
    </source>
</evidence>
<dbReference type="PANTHER" id="PTHR42829">
    <property type="entry name" value="NADH-UBIQUINONE OXIDOREDUCTASE CHAIN 5"/>
    <property type="match status" value="1"/>
</dbReference>
<evidence type="ECO:0000256" key="5">
    <source>
        <dbReference type="ARBA" id="ARBA00022660"/>
    </source>
</evidence>
<comment type="similarity">
    <text evidence="16">Belongs to the complex I subunit 5 family.</text>
</comment>
<comment type="subcellular location">
    <subcellularLocation>
        <location evidence="1">Mitochondrion inner membrane</location>
        <topology evidence="1">Multi-pass membrane protein</topology>
    </subcellularLocation>
</comment>
<evidence type="ECO:0000256" key="8">
    <source>
        <dbReference type="ARBA" id="ARBA00022967"/>
    </source>
</evidence>
<evidence type="ECO:0000256" key="14">
    <source>
        <dbReference type="ARBA" id="ARBA00023136"/>
    </source>
</evidence>
<keyword evidence="12 16" id="KW-0830">Ubiquinone</keyword>
<reference evidence="20" key="2">
    <citation type="submission" date="2022-01" db="EMBL/GenBank/DDBJ databases">
        <authorList>
            <person name="Bolbat A."/>
        </authorList>
    </citation>
    <scope>NUCLEOTIDE SEQUENCE</scope>
</reference>
<feature type="transmembrane region" description="Helical" evidence="16">
    <location>
        <begin position="454"/>
        <end position="474"/>
    </location>
</feature>
<feature type="unsure residue" description="I or L" evidence="20">
    <location>
        <position position="20"/>
    </location>
</feature>
<gene>
    <name evidence="20" type="primary">ND5</name>
</gene>
<evidence type="ECO:0000256" key="7">
    <source>
        <dbReference type="ARBA" id="ARBA00022792"/>
    </source>
</evidence>
<dbReference type="AlphaFoldDB" id="A0A9E8K0A2"/>
<feature type="transmembrane region" description="Helical" evidence="16">
    <location>
        <begin position="423"/>
        <end position="442"/>
    </location>
</feature>
<evidence type="ECO:0000256" key="11">
    <source>
        <dbReference type="ARBA" id="ARBA00023027"/>
    </source>
</evidence>
<keyword evidence="14 16" id="KW-0472">Membrane</keyword>
<evidence type="ECO:0000256" key="10">
    <source>
        <dbReference type="ARBA" id="ARBA00022989"/>
    </source>
</evidence>
<dbReference type="InterPro" id="IPR003945">
    <property type="entry name" value="NU5C-like"/>
</dbReference>
<evidence type="ECO:0000259" key="17">
    <source>
        <dbReference type="Pfam" id="PF00361"/>
    </source>
</evidence>
<feature type="transmembrane region" description="Helical" evidence="16">
    <location>
        <begin position="549"/>
        <end position="566"/>
    </location>
</feature>
<evidence type="ECO:0000259" key="18">
    <source>
        <dbReference type="Pfam" id="PF00662"/>
    </source>
</evidence>
<proteinExistence type="inferred from homology"/>
<dbReference type="PANTHER" id="PTHR42829:SF2">
    <property type="entry name" value="NADH-UBIQUINONE OXIDOREDUCTASE CHAIN 5"/>
    <property type="match status" value="1"/>
</dbReference>
<feature type="domain" description="NADH-Ubiquinone oxidoreductase (complex I) chain 5 N-terminal" evidence="18">
    <location>
        <begin position="48"/>
        <end position="90"/>
    </location>
</feature>
<reference evidence="20" key="1">
    <citation type="journal article" date="2022" name="Diversity (Basel)">
        <title>Genome-Based Taxa Delimitation (GBTD): A New Approach.</title>
        <authorList>
            <person name="Bolbat A."/>
            <person name="Bukin Y."/>
            <person name="Kaygorodova I."/>
        </authorList>
    </citation>
    <scope>NUCLEOTIDE SEQUENCE</scope>
</reference>